<gene>
    <name evidence="1" type="ORF">BGZ99_004577</name>
</gene>
<reference evidence="1" key="1">
    <citation type="journal article" date="2020" name="Fungal Divers.">
        <title>Resolving the Mortierellaceae phylogeny through synthesis of multi-gene phylogenetics and phylogenomics.</title>
        <authorList>
            <person name="Vandepol N."/>
            <person name="Liber J."/>
            <person name="Desiro A."/>
            <person name="Na H."/>
            <person name="Kennedy M."/>
            <person name="Barry K."/>
            <person name="Grigoriev I.V."/>
            <person name="Miller A.N."/>
            <person name="O'Donnell K."/>
            <person name="Stajich J.E."/>
            <person name="Bonito G."/>
        </authorList>
    </citation>
    <scope>NUCLEOTIDE SEQUENCE</scope>
    <source>
        <strain evidence="1">REB-010B</strain>
    </source>
</reference>
<accession>A0A9P6UUK0</accession>
<keyword evidence="2" id="KW-1185">Reference proteome</keyword>
<evidence type="ECO:0000313" key="1">
    <source>
        <dbReference type="EMBL" id="KAG0320333.1"/>
    </source>
</evidence>
<protein>
    <submittedName>
        <fullName evidence="1">Uncharacterized protein</fullName>
    </submittedName>
</protein>
<organism evidence="1 2">
    <name type="scientific">Dissophora globulifera</name>
    <dbReference type="NCBI Taxonomy" id="979702"/>
    <lineage>
        <taxon>Eukaryota</taxon>
        <taxon>Fungi</taxon>
        <taxon>Fungi incertae sedis</taxon>
        <taxon>Mucoromycota</taxon>
        <taxon>Mortierellomycotina</taxon>
        <taxon>Mortierellomycetes</taxon>
        <taxon>Mortierellales</taxon>
        <taxon>Mortierellaceae</taxon>
        <taxon>Dissophora</taxon>
    </lineage>
</organism>
<name>A0A9P6UUK0_9FUNG</name>
<dbReference type="AlphaFoldDB" id="A0A9P6UUK0"/>
<dbReference type="Proteomes" id="UP000738325">
    <property type="component" value="Unassembled WGS sequence"/>
</dbReference>
<comment type="caution">
    <text evidence="1">The sequence shown here is derived from an EMBL/GenBank/DDBJ whole genome shotgun (WGS) entry which is preliminary data.</text>
</comment>
<dbReference type="OrthoDB" id="2385411at2759"/>
<proteinExistence type="predicted"/>
<evidence type="ECO:0000313" key="2">
    <source>
        <dbReference type="Proteomes" id="UP000738325"/>
    </source>
</evidence>
<sequence length="115" mass="11973">MSSSAAAGATGAAKRTYDAAIARIFSMSGKRTSAGSHSARTLFRPQPPKLTAANHVSTAPGQLPSSISGLRFCLHMVAFAAPGVVLSKKLCDGESLEDMVRSAQDVVSRVQQQLV</sequence>
<dbReference type="EMBL" id="JAAAIP010000288">
    <property type="protein sequence ID" value="KAG0320333.1"/>
    <property type="molecule type" value="Genomic_DNA"/>
</dbReference>